<feature type="compositionally biased region" description="Polar residues" evidence="1">
    <location>
        <begin position="165"/>
        <end position="185"/>
    </location>
</feature>
<feature type="compositionally biased region" description="Polar residues" evidence="1">
    <location>
        <begin position="201"/>
        <end position="214"/>
    </location>
</feature>
<name>A0AAV9Q332_9PEZI</name>
<keyword evidence="3" id="KW-1185">Reference proteome</keyword>
<dbReference type="EMBL" id="JAXLQG010000014">
    <property type="protein sequence ID" value="KAK5532746.1"/>
    <property type="molecule type" value="Genomic_DNA"/>
</dbReference>
<protein>
    <recommendedName>
        <fullName evidence="4">F-box domain-containing protein</fullName>
    </recommendedName>
</protein>
<accession>A0AAV9Q332</accession>
<feature type="compositionally biased region" description="Pro residues" evidence="1">
    <location>
        <begin position="221"/>
        <end position="233"/>
    </location>
</feature>
<dbReference type="Proteomes" id="UP001345827">
    <property type="component" value="Unassembled WGS sequence"/>
</dbReference>
<evidence type="ECO:0000313" key="2">
    <source>
        <dbReference type="EMBL" id="KAK5532746.1"/>
    </source>
</evidence>
<gene>
    <name evidence="2" type="ORF">LTR25_007449</name>
</gene>
<comment type="caution">
    <text evidence="2">The sequence shown here is derived from an EMBL/GenBank/DDBJ whole genome shotgun (WGS) entry which is preliminary data.</text>
</comment>
<evidence type="ECO:0008006" key="4">
    <source>
        <dbReference type="Google" id="ProtNLM"/>
    </source>
</evidence>
<evidence type="ECO:0000256" key="1">
    <source>
        <dbReference type="SAM" id="MobiDB-lite"/>
    </source>
</evidence>
<reference evidence="2 3" key="1">
    <citation type="submission" date="2023-06" db="EMBL/GenBank/DDBJ databases">
        <title>Black Yeasts Isolated from many extreme environments.</title>
        <authorList>
            <person name="Coleine C."/>
            <person name="Stajich J.E."/>
            <person name="Selbmann L."/>
        </authorList>
    </citation>
    <scope>NUCLEOTIDE SEQUENCE [LARGE SCALE GENOMIC DNA]</scope>
    <source>
        <strain evidence="2 3">CCFEE 5887</strain>
    </source>
</reference>
<sequence length="755" mass="84768">MDDDNPPPRKRSRFFSNGRSKIGNIIQPLKRPSRRQLSTGQANASSSNASAANDVDNPAFTRSAQPSLPTSNLPSAPSSRLPQRLAADQDNSNEDDAPLEAPTLEQHPPQKSTVKGERRKAIYGIDSLQPQNRQADPEGENNQNNSGESASTTTAKPDSFGPIATQYTFTGVPSSTQMPSMSRQTLLGHPHLQPLIDPSAVPTQASQPTAPSKSRVQRRPSTPPQPIEIPTPMAPNAMVGNSGYGENGQTPPPPNLRPPPAPRPYIDMDRDDRGHQIRHPIYHPSVGPLPSHVLYANTSGRPAYRVPDLPPTSPTRRDSLVPDTHLTSPKRIERAKHQARINLKRKRAVSVLPPPAYVYKRTNDPNFNIFHGLLLYPELVFALASALPVKDLVSLYAISKDFHTIIDTRFTTVILSQALSKAPESARIFGFRSYASLCRNDPAARIPHPNAAQAALNIPRRIPSFRWLKMVLHREKVIHELVTVFAEDGIPLPFRCRLALKRLWFMLDIPDNARRIGYVHNHRLLTNLDIYFAACFFTKLDMPLNDPVAGEKRDGVRRLLMQQKSFTTILRVLKRDIWTTKLDVLREWVRQRYEPRADERATSIFGVPADKVGKGRLEYWGERNALQIGRVPKELLRPDQLVVREAIRRDTLTDYAPRKYGRRIEQIKNDEYELDDVVGGVAALGVEDDGFDELLDLGPPRQGSVLTTVKEETSLKEKELRQGQKEFAKKCVEWWKRETEGEMEMGTENVEGDDD</sequence>
<feature type="region of interest" description="Disordered" evidence="1">
    <location>
        <begin position="1"/>
        <end position="328"/>
    </location>
</feature>
<feature type="compositionally biased region" description="Low complexity" evidence="1">
    <location>
        <begin position="140"/>
        <end position="149"/>
    </location>
</feature>
<feature type="compositionally biased region" description="Polar residues" evidence="1">
    <location>
        <begin position="60"/>
        <end position="81"/>
    </location>
</feature>
<evidence type="ECO:0000313" key="3">
    <source>
        <dbReference type="Proteomes" id="UP001345827"/>
    </source>
</evidence>
<feature type="compositionally biased region" description="Basic and acidic residues" evidence="1">
    <location>
        <begin position="266"/>
        <end position="275"/>
    </location>
</feature>
<proteinExistence type="predicted"/>
<feature type="compositionally biased region" description="Pro residues" evidence="1">
    <location>
        <begin position="250"/>
        <end position="263"/>
    </location>
</feature>
<dbReference type="AlphaFoldDB" id="A0AAV9Q332"/>
<feature type="compositionally biased region" description="Low complexity" evidence="1">
    <location>
        <begin position="42"/>
        <end position="53"/>
    </location>
</feature>
<organism evidence="2 3">
    <name type="scientific">Vermiconidia calcicola</name>
    <dbReference type="NCBI Taxonomy" id="1690605"/>
    <lineage>
        <taxon>Eukaryota</taxon>
        <taxon>Fungi</taxon>
        <taxon>Dikarya</taxon>
        <taxon>Ascomycota</taxon>
        <taxon>Pezizomycotina</taxon>
        <taxon>Dothideomycetes</taxon>
        <taxon>Dothideomycetidae</taxon>
        <taxon>Mycosphaerellales</taxon>
        <taxon>Extremaceae</taxon>
        <taxon>Vermiconidia</taxon>
    </lineage>
</organism>